<protein>
    <submittedName>
        <fullName evidence="1">Uncharacterized protein</fullName>
    </submittedName>
</protein>
<evidence type="ECO:0000313" key="1">
    <source>
        <dbReference type="EMBL" id="MBP2402496.1"/>
    </source>
</evidence>
<gene>
    <name evidence="1" type="ORF">JO379_001965</name>
</gene>
<dbReference type="EMBL" id="JAGIOH010000001">
    <property type="protein sequence ID" value="MBP2402496.1"/>
    <property type="molecule type" value="Genomic_DNA"/>
</dbReference>
<name>A0ABS4Y144_9ACTN</name>
<organism evidence="1 2">
    <name type="scientific">Streptomyces syringium</name>
    <dbReference type="NCBI Taxonomy" id="76729"/>
    <lineage>
        <taxon>Bacteria</taxon>
        <taxon>Bacillati</taxon>
        <taxon>Actinomycetota</taxon>
        <taxon>Actinomycetes</taxon>
        <taxon>Kitasatosporales</taxon>
        <taxon>Streptomycetaceae</taxon>
        <taxon>Streptomyces</taxon>
    </lineage>
</organism>
<dbReference type="GeneID" id="91568831"/>
<sequence>MSRSRNTNRLAKKIRAQTSLTLSAASRLAQQANVYLGSSVEDSPNPQQSRLEAHVAHVLASSFQDRQLNGALLGVEEAQPENQGLKLILESNMANEVLRELLPRFDHFYGGIRGVPGLRIRGSNRRVALHDALSSAQVTVMRADHGAMRLPSARDGEVLLWKRVPGVLTRNERQEAAEWADSRAIVDLRVRDVLLSRILRWPGLVNRTAKPHGFANCYTHHSGDLVIEWCCGDTVETLCANLLAHGFADGLPRERAIELISRYSAHLGDRTVILNRHGSCFYGREGEKIAQRIRKHYGS</sequence>
<reference evidence="1 2" key="1">
    <citation type="submission" date="2021-03" db="EMBL/GenBank/DDBJ databases">
        <title>Sequencing the genomes of 1000 actinobacteria strains.</title>
        <authorList>
            <person name="Klenk H.-P."/>
        </authorList>
    </citation>
    <scope>NUCLEOTIDE SEQUENCE [LARGE SCALE GENOMIC DNA]</scope>
    <source>
        <strain evidence="1 2">DSM 41480</strain>
    </source>
</reference>
<accession>A0ABS4Y144</accession>
<keyword evidence="2" id="KW-1185">Reference proteome</keyword>
<evidence type="ECO:0000313" key="2">
    <source>
        <dbReference type="Proteomes" id="UP001519291"/>
    </source>
</evidence>
<dbReference type="Proteomes" id="UP001519291">
    <property type="component" value="Unassembled WGS sequence"/>
</dbReference>
<dbReference type="RefSeq" id="WP_307841936.1">
    <property type="nucleotide sequence ID" value="NZ_JAGIOH010000001.1"/>
</dbReference>
<proteinExistence type="predicted"/>
<comment type="caution">
    <text evidence="1">The sequence shown here is derived from an EMBL/GenBank/DDBJ whole genome shotgun (WGS) entry which is preliminary data.</text>
</comment>